<dbReference type="InterPro" id="IPR028871">
    <property type="entry name" value="BlueCu_1_BS"/>
</dbReference>
<keyword evidence="5" id="KW-0186">Copper</keyword>
<dbReference type="PANTHER" id="PTHR34192">
    <property type="entry name" value="PLASTOCYANIN MAJOR ISOFORM, CHLOROPLASTIC-RELATED"/>
    <property type="match status" value="1"/>
</dbReference>
<dbReference type="InterPro" id="IPR000923">
    <property type="entry name" value="BlueCu_1"/>
</dbReference>
<evidence type="ECO:0000256" key="4">
    <source>
        <dbReference type="ARBA" id="ARBA00022982"/>
    </source>
</evidence>
<dbReference type="RefSeq" id="WP_119820220.1">
    <property type="nucleotide sequence ID" value="NZ_CP025066.1"/>
</dbReference>
<dbReference type="OrthoDB" id="4392at2157"/>
<dbReference type="AlphaFoldDB" id="A0A343TME0"/>
<keyword evidence="4" id="KW-0249">Electron transport</keyword>
<dbReference type="Pfam" id="PF00127">
    <property type="entry name" value="Copper-bind"/>
    <property type="match status" value="1"/>
</dbReference>
<dbReference type="Gene3D" id="2.60.40.420">
    <property type="entry name" value="Cupredoxins - blue copper proteins"/>
    <property type="match status" value="1"/>
</dbReference>
<dbReference type="PANTHER" id="PTHR34192:SF10">
    <property type="entry name" value="PLASTOCYANIN MAJOR ISOFORM, CHLOROPLASTIC-RELATED"/>
    <property type="match status" value="1"/>
</dbReference>
<evidence type="ECO:0000313" key="8">
    <source>
        <dbReference type="EMBL" id="AUX10262.1"/>
    </source>
</evidence>
<feature type="domain" description="Blue (type 1) copper" evidence="7">
    <location>
        <begin position="32"/>
        <end position="136"/>
    </location>
</feature>
<evidence type="ECO:0000256" key="3">
    <source>
        <dbReference type="ARBA" id="ARBA00022723"/>
    </source>
</evidence>
<protein>
    <submittedName>
        <fullName evidence="8">Halocyanin</fullName>
    </submittedName>
</protein>
<dbReference type="SUPFAM" id="SSF49503">
    <property type="entry name" value="Cupredoxins"/>
    <property type="match status" value="1"/>
</dbReference>
<keyword evidence="3" id="KW-0479">Metal-binding</keyword>
<dbReference type="Proteomes" id="UP000263012">
    <property type="component" value="Chromosome"/>
</dbReference>
<evidence type="ECO:0000256" key="6">
    <source>
        <dbReference type="ARBA" id="ARBA00023136"/>
    </source>
</evidence>
<name>A0A343TME0_9EURY</name>
<reference evidence="9" key="1">
    <citation type="submission" date="2017-11" db="EMBL/GenBank/DDBJ databases">
        <title>Phenotypic and genomic properties of facultatively anaerobic sulfur-reducing natronoarchaea from hypersaline soda lakes.</title>
        <authorList>
            <person name="Sorokin D.Y."/>
            <person name="Kublanov I.V."/>
            <person name="Roman P."/>
            <person name="Sinninghe Damste J.S."/>
            <person name="Golyshin P.N."/>
            <person name="Rojo D."/>
            <person name="Ciordia S."/>
            <person name="Mena M.D.C."/>
            <person name="Ferrer M."/>
            <person name="Messina E."/>
            <person name="Smedile F."/>
            <person name="La Spada G."/>
            <person name="La Cono V."/>
            <person name="Yakimov M.M."/>
        </authorList>
    </citation>
    <scope>NUCLEOTIDE SEQUENCE [LARGE SCALE GENOMIC DNA]</scope>
    <source>
        <strain evidence="9">AArc-Sl</strain>
    </source>
</reference>
<organism evidence="8 9">
    <name type="scientific">Halalkaliarchaeum desulfuricum</name>
    <dbReference type="NCBI Taxonomy" id="2055893"/>
    <lineage>
        <taxon>Archaea</taxon>
        <taxon>Methanobacteriati</taxon>
        <taxon>Methanobacteriota</taxon>
        <taxon>Stenosarchaea group</taxon>
        <taxon>Halobacteria</taxon>
        <taxon>Halobacteriales</taxon>
        <taxon>Haloferacaceae</taxon>
        <taxon>Halalkaliarchaeum</taxon>
    </lineage>
</organism>
<dbReference type="GO" id="GO:0005507">
    <property type="term" value="F:copper ion binding"/>
    <property type="evidence" value="ECO:0007669"/>
    <property type="project" value="InterPro"/>
</dbReference>
<keyword evidence="6" id="KW-0472">Membrane</keyword>
<comment type="subcellular location">
    <subcellularLocation>
        <location evidence="1">Membrane</location>
    </subcellularLocation>
</comment>
<evidence type="ECO:0000256" key="1">
    <source>
        <dbReference type="ARBA" id="ARBA00004370"/>
    </source>
</evidence>
<dbReference type="PROSITE" id="PS00196">
    <property type="entry name" value="COPPER_BLUE"/>
    <property type="match status" value="1"/>
</dbReference>
<evidence type="ECO:0000313" key="9">
    <source>
        <dbReference type="Proteomes" id="UP000263012"/>
    </source>
</evidence>
<proteinExistence type="predicted"/>
<dbReference type="GO" id="GO:0016020">
    <property type="term" value="C:membrane"/>
    <property type="evidence" value="ECO:0007669"/>
    <property type="project" value="UniProtKB-SubCell"/>
</dbReference>
<dbReference type="PROSITE" id="PS51257">
    <property type="entry name" value="PROKAR_LIPOPROTEIN"/>
    <property type="match status" value="1"/>
</dbReference>
<keyword evidence="9" id="KW-1185">Reference proteome</keyword>
<dbReference type="GO" id="GO:0009055">
    <property type="term" value="F:electron transfer activity"/>
    <property type="evidence" value="ECO:0007669"/>
    <property type="project" value="InterPro"/>
</dbReference>
<evidence type="ECO:0000256" key="5">
    <source>
        <dbReference type="ARBA" id="ARBA00023008"/>
    </source>
</evidence>
<evidence type="ECO:0000259" key="7">
    <source>
        <dbReference type="Pfam" id="PF00127"/>
    </source>
</evidence>
<dbReference type="InterPro" id="IPR008972">
    <property type="entry name" value="Cupredoxin"/>
</dbReference>
<sequence>MKRRRFLAAAAVPTAAGLAGCSGVLGNEEYDVGMTATEFVPEELTVEVGTTVVWKNTSARAHTVTAYENLIPERAEYFASGGYDDEMTARQEWWDDYGGIMESGDTFSYTFEVPGEYGYVCVPHETGGMTGRVYVED</sequence>
<dbReference type="GeneID" id="37879001"/>
<evidence type="ECO:0000256" key="2">
    <source>
        <dbReference type="ARBA" id="ARBA00022448"/>
    </source>
</evidence>
<dbReference type="EMBL" id="CP025066">
    <property type="protein sequence ID" value="AUX10262.1"/>
    <property type="molecule type" value="Genomic_DNA"/>
</dbReference>
<dbReference type="KEGG" id="hdf:AArcSl_2643"/>
<keyword evidence="2" id="KW-0813">Transport</keyword>
<gene>
    <name evidence="8" type="primary">petE5</name>
    <name evidence="8" type="ORF">AArcSl_2643</name>
</gene>
<accession>A0A343TME0</accession>